<organism evidence="2">
    <name type="scientific">termite gut metagenome</name>
    <dbReference type="NCBI Taxonomy" id="433724"/>
    <lineage>
        <taxon>unclassified sequences</taxon>
        <taxon>metagenomes</taxon>
        <taxon>organismal metagenomes</taxon>
    </lineage>
</organism>
<feature type="transmembrane region" description="Helical" evidence="1">
    <location>
        <begin position="71"/>
        <end position="89"/>
    </location>
</feature>
<name>A0A5J4SWL5_9ZZZZ</name>
<protein>
    <recommendedName>
        <fullName evidence="3">Glycosyl transferase family 1 domain-containing protein</fullName>
    </recommendedName>
</protein>
<keyword evidence="1" id="KW-0472">Membrane</keyword>
<dbReference type="Gene3D" id="3.40.50.2000">
    <property type="entry name" value="Glycogen Phosphorylase B"/>
    <property type="match status" value="1"/>
</dbReference>
<proteinExistence type="predicted"/>
<dbReference type="SUPFAM" id="SSF53756">
    <property type="entry name" value="UDP-Glycosyltransferase/glycogen phosphorylase"/>
    <property type="match status" value="1"/>
</dbReference>
<evidence type="ECO:0008006" key="3">
    <source>
        <dbReference type="Google" id="ProtNLM"/>
    </source>
</evidence>
<accession>A0A5J4SWL5</accession>
<keyword evidence="1" id="KW-0812">Transmembrane</keyword>
<sequence>MRIILLDTFSYKCHHEKYNAGLLSSIIKIGYETVYICSRSSRNRVYPYLREEDTSIIHYKNTFVVHGKKGWLLYLRFILSAFMNIIFLMKSNKNDILFFNSNPYILFFIFNWLNKYVFNRKVIICCHGELELLINTSHSLYLGKYVRDLFLNQSLKLAKNIRFAVLDHSIRDNLSEILPPNIISHLVSFNHPYIFDEINNACVNKFVFKDQFVLGTISNLTEERGMGLLHVAKKLLPNEKILIKSIGRVLSEKTANRLKKQGVILSGYLPRDEYEKQIQSLDYILYFYPCNSYKYTASGALFDAINYQKPIIAIENYYFRNVFKEYASIGYLVHNEDEIVDLIKILLSSHGNLAFDNSFKFLKSQFSPSNITTQISNIILNL</sequence>
<dbReference type="AlphaFoldDB" id="A0A5J4SWL5"/>
<evidence type="ECO:0000256" key="1">
    <source>
        <dbReference type="SAM" id="Phobius"/>
    </source>
</evidence>
<keyword evidence="1" id="KW-1133">Transmembrane helix</keyword>
<dbReference type="EMBL" id="SNRY01000043">
    <property type="protein sequence ID" value="KAA6349610.1"/>
    <property type="molecule type" value="Genomic_DNA"/>
</dbReference>
<gene>
    <name evidence="2" type="ORF">EZS27_002938</name>
</gene>
<reference evidence="2" key="1">
    <citation type="submission" date="2019-03" db="EMBL/GenBank/DDBJ databases">
        <title>Single cell metagenomics reveals metabolic interactions within the superorganism composed of flagellate Streblomastix strix and complex community of Bacteroidetes bacteria on its surface.</title>
        <authorList>
            <person name="Treitli S.C."/>
            <person name="Kolisko M."/>
            <person name="Husnik F."/>
            <person name="Keeling P."/>
            <person name="Hampl V."/>
        </authorList>
    </citation>
    <scope>NUCLEOTIDE SEQUENCE</scope>
    <source>
        <strain evidence="2">STM</strain>
    </source>
</reference>
<comment type="caution">
    <text evidence="2">The sequence shown here is derived from an EMBL/GenBank/DDBJ whole genome shotgun (WGS) entry which is preliminary data.</text>
</comment>
<feature type="transmembrane region" description="Helical" evidence="1">
    <location>
        <begin position="96"/>
        <end position="113"/>
    </location>
</feature>
<evidence type="ECO:0000313" key="2">
    <source>
        <dbReference type="EMBL" id="KAA6349610.1"/>
    </source>
</evidence>